<accession>A0ACC9MSU4</accession>
<reference evidence="1" key="1">
    <citation type="submission" date="2017-12" db="EMBL/GenBank/DDBJ databases">
        <title>Genomics of Macrococcus caseolyticus.</title>
        <authorList>
            <person name="MacFadyen A.C."/>
            <person name="Paterson G.K."/>
        </authorList>
    </citation>
    <scope>NUCLEOTIDE SEQUENCE</scope>
    <source>
        <strain evidence="1">5459_5_49</strain>
    </source>
</reference>
<dbReference type="Proteomes" id="UP000233606">
    <property type="component" value="Unassembled WGS sequence"/>
</dbReference>
<name>A0ACC9MSU4_9STAP</name>
<dbReference type="EMBL" id="PIWU01000005">
    <property type="protein sequence ID" value="PKE56752.1"/>
    <property type="molecule type" value="Genomic_DNA"/>
</dbReference>
<keyword evidence="2" id="KW-1185">Reference proteome</keyword>
<evidence type="ECO:0000313" key="2">
    <source>
        <dbReference type="Proteomes" id="UP000233606"/>
    </source>
</evidence>
<gene>
    <name evidence="1" type="ORF">CW682_04365</name>
</gene>
<evidence type="ECO:0000313" key="1">
    <source>
        <dbReference type="EMBL" id="PKE56752.1"/>
    </source>
</evidence>
<comment type="caution">
    <text evidence="1">The sequence shown here is derived from an EMBL/GenBank/DDBJ whole genome shotgun (WGS) entry which is preliminary data.</text>
</comment>
<organism evidence="1 2">
    <name type="scientific">Macrococcoides caseolyticum</name>
    <dbReference type="NCBI Taxonomy" id="69966"/>
    <lineage>
        <taxon>Bacteria</taxon>
        <taxon>Bacillati</taxon>
        <taxon>Bacillota</taxon>
        <taxon>Bacilli</taxon>
        <taxon>Bacillales</taxon>
        <taxon>Staphylococcaceae</taxon>
        <taxon>Macrococcoides</taxon>
    </lineage>
</organism>
<protein>
    <submittedName>
        <fullName evidence="1">Uncharacterized protein</fullName>
    </submittedName>
</protein>
<sequence length="72" mass="8809">MDYEKMWNELKTLVIDKAHFYENKGYMHQGAILVDVVEDMEELEKEFKSKEDFIYTLHNDMFNKQLEKENDE</sequence>
<proteinExistence type="predicted"/>